<dbReference type="SUPFAM" id="SSF52777">
    <property type="entry name" value="CoA-dependent acyltransferases"/>
    <property type="match status" value="12"/>
</dbReference>
<dbReference type="PANTHER" id="PTHR45527">
    <property type="entry name" value="NONRIBOSOMAL PEPTIDE SYNTHETASE"/>
    <property type="match status" value="1"/>
</dbReference>
<evidence type="ECO:0000313" key="6">
    <source>
        <dbReference type="Proteomes" id="UP001150925"/>
    </source>
</evidence>
<dbReference type="GO" id="GO:0043041">
    <property type="term" value="P:amino acid activation for nonribosomal peptide biosynthetic process"/>
    <property type="evidence" value="ECO:0007669"/>
    <property type="project" value="TreeGrafter"/>
</dbReference>
<dbReference type="EMBL" id="JANBPY010000044">
    <property type="protein sequence ID" value="KAJ1969568.1"/>
    <property type="molecule type" value="Genomic_DNA"/>
</dbReference>
<feature type="domain" description="Carrier" evidence="4">
    <location>
        <begin position="2656"/>
        <end position="2729"/>
    </location>
</feature>
<dbReference type="NCBIfam" id="NF003417">
    <property type="entry name" value="PRK04813.1"/>
    <property type="match status" value="4"/>
</dbReference>
<keyword evidence="3" id="KW-0436">Ligase</keyword>
<evidence type="ECO:0000256" key="3">
    <source>
        <dbReference type="ARBA" id="ARBA00022598"/>
    </source>
</evidence>
<dbReference type="Gene3D" id="3.30.559.10">
    <property type="entry name" value="Chloramphenicol acetyltransferase-like domain"/>
    <property type="match status" value="5"/>
</dbReference>
<dbReference type="Pfam" id="PF00668">
    <property type="entry name" value="Condensation"/>
    <property type="match status" value="5"/>
</dbReference>
<keyword evidence="1" id="KW-0596">Phosphopantetheine</keyword>
<dbReference type="InterPro" id="IPR025110">
    <property type="entry name" value="AMP-bd_C"/>
</dbReference>
<dbReference type="GO" id="GO:0005737">
    <property type="term" value="C:cytoplasm"/>
    <property type="evidence" value="ECO:0007669"/>
    <property type="project" value="TreeGrafter"/>
</dbReference>
<organism evidence="5 6">
    <name type="scientific">Dispira parvispora</name>
    <dbReference type="NCBI Taxonomy" id="1520584"/>
    <lineage>
        <taxon>Eukaryota</taxon>
        <taxon>Fungi</taxon>
        <taxon>Fungi incertae sedis</taxon>
        <taxon>Zoopagomycota</taxon>
        <taxon>Kickxellomycotina</taxon>
        <taxon>Dimargaritomycetes</taxon>
        <taxon>Dimargaritales</taxon>
        <taxon>Dimargaritaceae</taxon>
        <taxon>Dispira</taxon>
    </lineage>
</organism>
<dbReference type="FunFam" id="3.30.300.30:FF:000015">
    <property type="entry name" value="Nonribosomal peptide synthase SidD"/>
    <property type="match status" value="1"/>
</dbReference>
<evidence type="ECO:0000256" key="1">
    <source>
        <dbReference type="ARBA" id="ARBA00022450"/>
    </source>
</evidence>
<dbReference type="InterPro" id="IPR009081">
    <property type="entry name" value="PP-bd_ACP"/>
</dbReference>
<feature type="domain" description="Carrier" evidence="4">
    <location>
        <begin position="4289"/>
        <end position="4366"/>
    </location>
</feature>
<dbReference type="OrthoDB" id="416786at2759"/>
<dbReference type="InterPro" id="IPR045851">
    <property type="entry name" value="AMP-bd_C_sf"/>
</dbReference>
<protein>
    <recommendedName>
        <fullName evidence="4">Carrier domain-containing protein</fullName>
    </recommendedName>
</protein>
<dbReference type="CDD" id="cd05930">
    <property type="entry name" value="A_NRPS"/>
    <property type="match status" value="4"/>
</dbReference>
<keyword evidence="2" id="KW-0597">Phosphoprotein</keyword>
<dbReference type="NCBIfam" id="TIGR01733">
    <property type="entry name" value="AA-adenyl-dom"/>
    <property type="match status" value="4"/>
</dbReference>
<dbReference type="Gene3D" id="3.30.300.30">
    <property type="match status" value="4"/>
</dbReference>
<dbReference type="Pfam" id="PF00550">
    <property type="entry name" value="PP-binding"/>
    <property type="match status" value="4"/>
</dbReference>
<keyword evidence="6" id="KW-1185">Reference proteome</keyword>
<dbReference type="GO" id="GO:0044550">
    <property type="term" value="P:secondary metabolite biosynthetic process"/>
    <property type="evidence" value="ECO:0007669"/>
    <property type="project" value="TreeGrafter"/>
</dbReference>
<dbReference type="InterPro" id="IPR042099">
    <property type="entry name" value="ANL_N_sf"/>
</dbReference>
<reference evidence="5" key="1">
    <citation type="submission" date="2022-07" db="EMBL/GenBank/DDBJ databases">
        <title>Phylogenomic reconstructions and comparative analyses of Kickxellomycotina fungi.</title>
        <authorList>
            <person name="Reynolds N.K."/>
            <person name="Stajich J.E."/>
            <person name="Barry K."/>
            <person name="Grigoriev I.V."/>
            <person name="Crous P."/>
            <person name="Smith M.E."/>
        </authorList>
    </citation>
    <scope>NUCLEOTIDE SEQUENCE</scope>
    <source>
        <strain evidence="5">RSA 1196</strain>
    </source>
</reference>
<dbReference type="GO" id="GO:0016874">
    <property type="term" value="F:ligase activity"/>
    <property type="evidence" value="ECO:0007669"/>
    <property type="project" value="UniProtKB-KW"/>
</dbReference>
<dbReference type="SUPFAM" id="SSF47336">
    <property type="entry name" value="ACP-like"/>
    <property type="match status" value="4"/>
</dbReference>
<dbReference type="InterPro" id="IPR020845">
    <property type="entry name" value="AMP-binding_CS"/>
</dbReference>
<dbReference type="Gene3D" id="3.40.50.12780">
    <property type="entry name" value="N-terminal domain of ligase-like"/>
    <property type="match status" value="4"/>
</dbReference>
<dbReference type="PROSITE" id="PS50075">
    <property type="entry name" value="CARRIER"/>
    <property type="match status" value="3"/>
</dbReference>
<dbReference type="InterPro" id="IPR036736">
    <property type="entry name" value="ACP-like_sf"/>
</dbReference>
<accession>A0A9W8E4W6</accession>
<comment type="caution">
    <text evidence="5">The sequence shown here is derived from an EMBL/GenBank/DDBJ whole genome shotgun (WGS) entry which is preliminary data.</text>
</comment>
<dbReference type="GO" id="GO:0031177">
    <property type="term" value="F:phosphopantetheine binding"/>
    <property type="evidence" value="ECO:0007669"/>
    <property type="project" value="InterPro"/>
</dbReference>
<feature type="domain" description="Carrier" evidence="4">
    <location>
        <begin position="5309"/>
        <end position="5383"/>
    </location>
</feature>
<dbReference type="SUPFAM" id="SSF56801">
    <property type="entry name" value="Acetyl-CoA synthetase-like"/>
    <property type="match status" value="4"/>
</dbReference>
<dbReference type="PANTHER" id="PTHR45527:SF1">
    <property type="entry name" value="FATTY ACID SYNTHASE"/>
    <property type="match status" value="1"/>
</dbReference>
<dbReference type="InterPro" id="IPR020806">
    <property type="entry name" value="PKS_PP-bd"/>
</dbReference>
<dbReference type="Gene3D" id="3.30.559.30">
    <property type="entry name" value="Nonribosomal peptide synthetase, condensation domain"/>
    <property type="match status" value="6"/>
</dbReference>
<dbReference type="InterPro" id="IPR010071">
    <property type="entry name" value="AA_adenyl_dom"/>
</dbReference>
<sequence>MSPALYATSNDCVSWKPLRGKGAVFGEYEHHVMGFGLAETPTSSFWPVVWAILLNRFGAKRDSLLASMGHLVQRDGDWTVQPLSVTMDPQATVVSVVNEGVYQGNPVLAGEKSFNTDTLMGVVANGEVAVEDLLSEVAQCMTQWDIVLALAVVVNKKLTQHQAHFVYRPAQMPADTVVQLADQFLRMIDYVNHNGLNVTLANVHQCIGESTFTLPFYRNQPLADCNAVKHEALVEPQSEPVVASSEQTRIWLDSQNNHHRFYHLAVIRPQEVVDSARVQSAFDGLTKQFPILVSRFVDQLNQVFRYEDIDSSNRVVRVIIDEALLNEPVKLHSLLHDAHCLDDADHPLFSVVELVSNRSDRIEWLSVYCHYVLGDRSKFHYWVEQFQNLIRNPSALSLPVLAANDSRDSLDPTEFWKTHFSDDSVYLDLDGQPSQPLNHTCYANRYEPAIPSSLVSHLPLLMGSMSMSYLELLQGFMALFLLRLAQQSSVVLFGQADHNSAVPWVAQTTGEISAKDALHSLVEQYRQSTQYDWSQFSFPEDSRKPSIRVTALSMLPGYAHDFGQPYAEIPLSLTWLHRKDSSALKLVVDYDKGVYQTTIVEGLVKNFLFFTSQCCVDITQDWRGVDVVHPDEQSVVLGEFAITKHDYDPYDAKAEGVLDLFIGNVRQYPESVAVECGDHRETYHSFYEKVQALVTHFRSIGIQRQGRIAVVVENNAFTIMTLLALWTLGAVYVPIDSQLPQERQQYMVETAGCTRVFSTTFTKPDWIEAIAVQDILNSIPPRKDHSVLPDGNIKHMPDEIAYIAFTSGTTGQPKGLTVHYGAFNNLIITHPLFAQKSPQESRWLLTVGPAFDPYLYGAFLSLCCGWTLVLASHEIVMDVLPTINGILTTPSFIAALDPENYPMLKWVSIGGEALPQTLADKWSPTCHLYNGYGPTETTVEATTKEVKPGNKVTIGRPLPNRKCYVLDNLQQLLPIGTIGEIYIGGVGVSQGYINQPELNETRFIPNPFASGRLYRTGDYGRWLPSGELECLGRADDQVKIRGFRVEIGEIRGAMLKQPGVRDAFVILVDGKQLAGFVICHHESGINEDMLRKELEKCLPPYMIPHYLVLIHDQARFPRTINGKVDQVKLRQMLEANLLIETEHENCTALSDDNSYEPHCTLRNALLHVLNIEKKAMRWERSFVQLGGDSISAIQVSSKCRQSGWSLRVSAIMKNQPIRMAVDSMTPMKAQRSINRTKVGYGVAFPLTPVQQWFFGLPMENNHRLSMSVLVELTQTITVDTLNHAFRRLVDHHDMLRGSFTKDDDNGSWTQQVMSPGTDTYYPQVQVLTCPDEASLNTVTAPVQCGMNIAYGPLLAAALVTTDDSSIGFLYLTVHHVVTDLVSWSILMEDLHQLIRDPMKSLEEVGYSFMDWAVGVDERVVPSDPVTKDNDDSHSDWFLPIVDPDRPLLLNTEANARYRTVTVPYSVASVLLHPENYPMGQTVQPIELLLTAVGQALATVTSHQTVTIHNESHGRHPWSDDIDVSRTIGWFTTVTAVRVNSVEVQSTNDWVRQVKHTLRSAPSFAPVLTTTGNPPEVVLNFVGNTTGADALGCQGKAPWVPRLDLLPNHPTTDPHEPRAQVLEITGTPLEDGELEFTFVYCPQVVSDRVMGEILNALQDTLRNVAKYHQFNEREPYYTSSDFPLLRGVPLSKLDEALHVTSRMGWVKEPTDLQDVYPMLPMQQGLLTISSRDPSQYIVQFAMTITGVENSANIHQALKTIVARYDILRTRFLLNWSHGSINGLQVVTRDTRFPWKEVQNWEDVGASSEVDCMHRQYQAGLDVTTDPLFRFTVKRLGSHSFRLILLMHHALLDGWSGGLMLKDLKSLLSDSEIVDVNTPSGRFRDFVEGYYQKELSTSQEFWTRYLAGVHQATQLALPRPTQSLQHLVIHEHRTVLTSDIPQLQQLLTPFGVTLYSLVKATWALVLSRYTGQLDVVFANTVSGRSLDVPGVESIVGCLINTLPCRIIVDEDSSVVDFLRHIEQEGNQLVIHEHCPIPLINSWMKSTLDCHVNDLLHTFLVLGNFPVMNTQGERVSITDVVPFEFTDYAFTVMIDFFDQDLVLRINYDQRKYDNSYAAGIFDGFVRVYNGLVDILEKVNMGGVSESGCLVCEVPFFSTEDWVKLTQSMPAPTYSIDTIVCVHDILRQESSSIGDRISIEYGDIIQWTYSELYQRSRYIAYGLLANGVKREEPVGLVIDRQPSAIAAMFGILMAGAAYVPMNADFPVERIRFIVQDCGIRMVLTNTSVDLVGVQLLDIDTLMNQPAAEYPLPQVKPTDLSHIIYTSGTTGNPKGVQQEHRTVANYVQQPEEVLGLVPGLRMMQSMSLASDCSTIEVFGGLCNGVTLILRTDMLDTLAKVDTVMLTPSVLATIDPSRYPNITRVLVGGEALPLHTAERWAKQCRLINVYGPSECFATHAVEYRVGDSVTIGRVIGNIEAYILDDQLCPVPFGVPGEIFLGGIGLTRGYVNRPELNQTKFVANPFNPGGGRLYRSGDLGRWLIDGTVEYFARKDDQVKIRGYRVEPQEVEAVIVECPGVVSAAVLPHDGKLYGLCSPESVDIRMVKEFLDQRLPPYMVPQDLFSLESIPLTVVGKIDKHSLKITLTARLSHSDERMVKGPTNATEEAIHQAMGEALDISLDHLDVRDSFFQLGGDSILAIRFSSLCREHGIQLSIAQIFRYKSVASLAELVSDVDITDAPLPRLAPWELTLLDYGSKYIPTESVTFVVAEELLSEFPSTLSSVVQTISLFNSRYDSVGRRLVHQPHPVVIIEQGVEAPHRLNPSQGVWLSGTFTRQCYGLNVATLVAHLVPLGRGGVVIMAGFLMALQESQVFDSVGVVGSGHLATYTTKRLHSDESTSYITEFQLIKQWYYDQLVYGDSSNKPETPVLYHYSDVCQPHGIPLVEQRTSFWHTMYDTQAAVIYQPSSLVLQLCHHDATVAESLLAAWKDQVNRIMDIPNQLRGIEHIFIPADFPHLAITSNGLDELISEIHQDLGIPPAAVQDVYPLSTMQQNFVVSTLRDPTSYIVQHVFRITGALDLVKYRAVWDELGLRHTILRTKFLASRMVQVVTDRMDIDWMVSDTPLSASNEEYQHTMRQLGFDLFGGHPLLRMHLFPDSDGHGWLCFIAIHHAVIDGWSYQLVMNESLSLYHDMHLMSKVPYRLFIESVSAGDTTEDKKYWTNYLEGFESTPNLPFPHMPGIRMCQKDAVVLSRTAPLRRLCRTWGITFNVLLRAVWALTLTQYLGKPNEVTFGVMVSGRDGRIDGLDRLAGPTTNTLPFRAKVDPRKSVVEWLQELAEQSNQLLEHEQTSLVDIKHWAGLDTDDHLFQTMITVGRYLETSAPSRDSLIEYHSLKGYNETEYPLMASFDEPVSGEILHITILARHEPHYLDELVNHIAHLLLQLETVDSTSLLGRSLLQVSSAAVTQVQGRISEPTMAQNNLDGLVEEVQQAYRALMPHAASVSYDRFSEKPKNSNPQLFWETYLQGVVPTPDLPLPKPSSNRLESVTEQFNIPLSRIQDWCGELDITVNSLVRGLWTLLMARYLAKSTREVIFGASETEYVGNDFGIDVITGLTVNTVPFRVKLDPTYSVNSWLQYIHTQSGILRNYSHVDLADIEAWVNDKPLFQSVLTNIKLGSRGMPNFSGAVQEELRSTNEDDRNLAVYSLVASFAEDGGTDRLQLQISGKHETGYYLSMMSYLNTILEVLVDESPSADHLTVGNLIDQIPRLELERIQTWSQGTRALYHGKPRLVHDLVLQDKLPSQLNTVALVSLTPSLEFTYYELITRAQQVAQSLMAVNASSQFVILFFERSPAFVMSMLGTLIAGRTCVPMDATHTSERLVGMKQSLGEDHSVVLTSQKYYDTAEKLFDGTIICVDDLAQPMVDNLISSGWNPPPMAPTDVAFVYFTSGSTGKPKAVPERHESVVNYIFGGCDILNLPPRCRFLQAMNIGFDSCILELFITFHSGGTVVLQSDNLVDSLGKVEACMLTPSMLQAVGNPSEYPDLRVVVTGGEPLPFSLAEKWCQTQGGQVRLFNTYGPTETVVTSHFEHVTLTRKDSLVTIGRTIPNVQCYILDDALDMVPIGVIGEICIGGRGVCQGYLDDEESSRDTFVPNPFGSGMLYHTGDLGCWLPDGRVYCMGRKDNQVKLRGFRIELGEVESAVYKASPHVQQVVALVKQGKLVVYVTSIDQQEVSITELRKCLSQSLPSFMVPDYVISIAEIPHNSNGKVDRKQLSTLALPYVDDSANVVQYDFSPLEKKLFTGLQGLIKDILRLSESHPTIRPGSSFFKLGGDSITAIQLWGRSKRELGLNFHVRDIFDHQGILGALVKHACQSSGGSVLPVNTSVNVTRYPCTPLQLGMISALIKDRTAYILQASFTVGPSLDILRFQRAWSVVVENNPTLRTRFDYDKANDQWMQVIVEHIELEWQTFTDKETYLAQDHKRGFTVDGPLIRCGYHPNKHQWVLTIHHSITDGWTSGLIFEQVIDTYHKLAEGQLVPRNVDNGYAQFAHYVNNQSTDAAREFWQHELEGVVEGTLLSDGSTNTTTPEKAEDSVRYVVDDIAELNQYIEHHGVTLSSLLRVVWALVLRRYTGREKDVVFGVVVSGRNVPVPNVDCITGLCINTIPCRVTLEKHQTVEALITSVHQGSIRTHGYDCYPLGDVQKWSGFPANQEIFNTLLVVENLPYQSDGGLDLQMESVFNPTEYPLSALVYPSQDQLEISMNYHTSKFTAMFVQQMLDDFVHTLRSLLIDTSKSLVDLPVHFPELHSFVHNPAEYPVRHAHYYVEQQIQNNPDHQALYDLSTEQRFTYGQLDTMSHYVACKLLKAVECKYVKADQIVGIVAQSTPGLVVAQLAVWKLGLAFVVIDPEYPVDRIQFITSDTQCIAWIGYGRDPPCSVQGDSPWISLDGFTECLFSIDPLPHLPKITVDPHDLAYVIYTSGSTGQPKGVLTEHSSTAHYLYAYQTSVANITSQTVSPTLVAPTFDVSIGEIWTTLSFGGMVLLTHNRDNFKRALKNATRVCATPSLLTYFDSHEFSHLQQVMMGGEPADLALIRKWQQSGIPQVVNEYGPCEVPIGSHYKIYDQCNIPTVVSVGQPFPGYKGVILDSWMIPMPVGVIGEMWLGGETVARGYLHREELTQERFVDTPMWGRLYRTGDLARWLPNGDVEILGRADNQVKVRGFRVELEEVERVILASVPDISRVCIAYDYEMKILLGFVTPEDANVDQVLNALQDRVPHYMVPNSIVPVSHFPLSHNGKTDRKALLALPRRNNAEQNAHIFTPMETKLVAVLADILKVNPSVVSPPKDTFFTLGGNSISAMHFVARCKNNGIHIDLVDINRRTTIAALAKHAREGSDELVADIQSTEFTHGPFSLTPTQRSYFSSDLADPHQWPLPLLMKVTPPRNLHVWHDIVTSLVSHHDMMRARFEQVDGEWRGRVLPIDDDLVKVNKLSLTSEKNYFEVIAEINRAMNFTTGPIYLAYVLNYQGTQYFYLALHHLITDNMSMNLLAGNIRTLLNGQALPEKTLPYAVWSQNLDGLRQGISLDAYELPNEDELVLPPADVRQIPHSGPICPQVLSSDLDLTTTLALEQFGHLDISVEDIILTGLLLAYTDVFNCSSIPLQYTSHGRNALGNPWDVSHTVGFFVNLCPMILRRKENDDLASTLNGVQSVLRGVSDFAVKYMLSGQTMKSPIAYNFLGTRDMSDSAGANGVEVIDVITSDEYQQHRVNMDPMPLIFLAKYTGECLTLLIMYDPILCNTKHMHAVLQKWDEGVRHIVHQLKSQE</sequence>
<dbReference type="SMART" id="SM00823">
    <property type="entry name" value="PKS_PP"/>
    <property type="match status" value="3"/>
</dbReference>
<gene>
    <name evidence="5" type="ORF">IWQ62_000539</name>
</gene>
<dbReference type="InterPro" id="IPR000873">
    <property type="entry name" value="AMP-dep_synth/lig_dom"/>
</dbReference>
<dbReference type="Gene3D" id="1.10.1200.10">
    <property type="entry name" value="ACP-like"/>
    <property type="match status" value="4"/>
</dbReference>
<dbReference type="InterPro" id="IPR001242">
    <property type="entry name" value="Condensation_dom"/>
</dbReference>
<proteinExistence type="predicted"/>
<evidence type="ECO:0000313" key="5">
    <source>
        <dbReference type="EMBL" id="KAJ1969568.1"/>
    </source>
</evidence>
<dbReference type="Pfam" id="PF13193">
    <property type="entry name" value="AMP-binding_C"/>
    <property type="match status" value="1"/>
</dbReference>
<name>A0A9W8E4W6_9FUNG</name>
<dbReference type="Proteomes" id="UP001150925">
    <property type="component" value="Unassembled WGS sequence"/>
</dbReference>
<evidence type="ECO:0000259" key="4">
    <source>
        <dbReference type="PROSITE" id="PS50075"/>
    </source>
</evidence>
<dbReference type="InterPro" id="IPR023213">
    <property type="entry name" value="CAT-like_dom_sf"/>
</dbReference>
<evidence type="ECO:0000256" key="2">
    <source>
        <dbReference type="ARBA" id="ARBA00022553"/>
    </source>
</evidence>
<dbReference type="Pfam" id="PF00501">
    <property type="entry name" value="AMP-binding"/>
    <property type="match status" value="4"/>
</dbReference>
<dbReference type="PROSITE" id="PS00455">
    <property type="entry name" value="AMP_BINDING"/>
    <property type="match status" value="4"/>
</dbReference>